<dbReference type="Proteomes" id="UP000494222">
    <property type="component" value="Unassembled WGS sequence"/>
</dbReference>
<name>A0A6P2Q8F3_9BURK</name>
<reference evidence="2 3" key="1">
    <citation type="submission" date="2019-09" db="EMBL/GenBank/DDBJ databases">
        <authorList>
            <person name="Depoorter E."/>
        </authorList>
    </citation>
    <scope>NUCLEOTIDE SEQUENCE [LARGE SCALE GENOMIC DNA]</scope>
    <source>
        <strain evidence="2">LMG 24064</strain>
    </source>
</reference>
<evidence type="ECO:0000256" key="1">
    <source>
        <dbReference type="SAM" id="MobiDB-lite"/>
    </source>
</evidence>
<organism evidence="2 3">
    <name type="scientific">Burkholderia latens</name>
    <dbReference type="NCBI Taxonomy" id="488446"/>
    <lineage>
        <taxon>Bacteria</taxon>
        <taxon>Pseudomonadati</taxon>
        <taxon>Pseudomonadota</taxon>
        <taxon>Betaproteobacteria</taxon>
        <taxon>Burkholderiales</taxon>
        <taxon>Burkholderiaceae</taxon>
        <taxon>Burkholderia</taxon>
        <taxon>Burkholderia cepacia complex</taxon>
    </lineage>
</organism>
<gene>
    <name evidence="2" type="ORF">BLA24064_05653</name>
</gene>
<protein>
    <submittedName>
        <fullName evidence="2">Uncharacterized protein</fullName>
    </submittedName>
</protein>
<feature type="region of interest" description="Disordered" evidence="1">
    <location>
        <begin position="1"/>
        <end position="20"/>
    </location>
</feature>
<dbReference type="EMBL" id="CABVPL010000060">
    <property type="protein sequence ID" value="VWC18117.1"/>
    <property type="molecule type" value="Genomic_DNA"/>
</dbReference>
<sequence>MTKLASRTGGGRHGEVREPDRIELLRGGLRYATLPPITPERVGMSPVSLPLR</sequence>
<evidence type="ECO:0000313" key="2">
    <source>
        <dbReference type="EMBL" id="VWC18117.1"/>
    </source>
</evidence>
<dbReference type="AlphaFoldDB" id="A0A6P2Q8F3"/>
<accession>A0A6P2Q8F3</accession>
<evidence type="ECO:0000313" key="3">
    <source>
        <dbReference type="Proteomes" id="UP000494222"/>
    </source>
</evidence>
<proteinExistence type="predicted"/>